<keyword evidence="12" id="KW-1185">Reference proteome</keyword>
<evidence type="ECO:0000256" key="10">
    <source>
        <dbReference type="SAM" id="Phobius"/>
    </source>
</evidence>
<evidence type="ECO:0000256" key="7">
    <source>
        <dbReference type="ARBA" id="ARBA00022824"/>
    </source>
</evidence>
<keyword evidence="9 10" id="KW-0472">Membrane</keyword>
<dbReference type="EC" id="2.7.1.108" evidence="3"/>
<feature type="transmembrane region" description="Helical" evidence="10">
    <location>
        <begin position="76"/>
        <end position="96"/>
    </location>
</feature>
<evidence type="ECO:0000313" key="12">
    <source>
        <dbReference type="Proteomes" id="UP001331761"/>
    </source>
</evidence>
<keyword evidence="7" id="KW-0256">Endoplasmic reticulum</keyword>
<gene>
    <name evidence="11" type="ORF">GCK32_003707</name>
</gene>
<evidence type="ECO:0000256" key="5">
    <source>
        <dbReference type="ARBA" id="ARBA00022692"/>
    </source>
</evidence>
<evidence type="ECO:0000256" key="6">
    <source>
        <dbReference type="ARBA" id="ARBA00022777"/>
    </source>
</evidence>
<dbReference type="GO" id="GO:0004168">
    <property type="term" value="F:dolichol kinase activity"/>
    <property type="evidence" value="ECO:0007669"/>
    <property type="project" value="UniProtKB-EC"/>
</dbReference>
<organism evidence="11 12">
    <name type="scientific">Trichostrongylus colubriformis</name>
    <name type="common">Black scour worm</name>
    <dbReference type="NCBI Taxonomy" id="6319"/>
    <lineage>
        <taxon>Eukaryota</taxon>
        <taxon>Metazoa</taxon>
        <taxon>Ecdysozoa</taxon>
        <taxon>Nematoda</taxon>
        <taxon>Chromadorea</taxon>
        <taxon>Rhabditida</taxon>
        <taxon>Rhabditina</taxon>
        <taxon>Rhabditomorpha</taxon>
        <taxon>Strongyloidea</taxon>
        <taxon>Trichostrongylidae</taxon>
        <taxon>Trichostrongylus</taxon>
    </lineage>
</organism>
<dbReference type="GO" id="GO:0043048">
    <property type="term" value="P:dolichyl monophosphate biosynthetic process"/>
    <property type="evidence" value="ECO:0007669"/>
    <property type="project" value="TreeGrafter"/>
</dbReference>
<dbReference type="PANTHER" id="PTHR13205">
    <property type="entry name" value="TRANSMEMBRANE PROTEIN 15-RELATED"/>
    <property type="match status" value="1"/>
</dbReference>
<comment type="subcellular location">
    <subcellularLocation>
        <location evidence="1">Endoplasmic reticulum membrane</location>
        <topology evidence="1">Multi-pass membrane protein</topology>
    </subcellularLocation>
</comment>
<feature type="transmembrane region" description="Helical" evidence="10">
    <location>
        <begin position="32"/>
        <end position="56"/>
    </location>
</feature>
<comment type="caution">
    <text evidence="11">The sequence shown here is derived from an EMBL/GenBank/DDBJ whole genome shotgun (WGS) entry which is preliminary data.</text>
</comment>
<keyword evidence="4" id="KW-0808">Transferase</keyword>
<reference evidence="11 12" key="1">
    <citation type="submission" date="2019-10" db="EMBL/GenBank/DDBJ databases">
        <title>Assembly and Annotation for the nematode Trichostrongylus colubriformis.</title>
        <authorList>
            <person name="Martin J."/>
        </authorList>
    </citation>
    <scope>NUCLEOTIDE SEQUENCE [LARGE SCALE GENOMIC DNA]</scope>
    <source>
        <strain evidence="11">G859</strain>
        <tissue evidence="11">Whole worm</tissue>
    </source>
</reference>
<dbReference type="GO" id="GO:0016779">
    <property type="term" value="F:nucleotidyltransferase activity"/>
    <property type="evidence" value="ECO:0007669"/>
    <property type="project" value="UniProtKB-KW"/>
</dbReference>
<keyword evidence="8 10" id="KW-1133">Transmembrane helix</keyword>
<comment type="similarity">
    <text evidence="2">Belongs to the polyprenol kinase family.</text>
</comment>
<feature type="transmembrane region" description="Helical" evidence="10">
    <location>
        <begin position="234"/>
        <end position="254"/>
    </location>
</feature>
<name>A0AAN8FLT7_TRICO</name>
<keyword evidence="11" id="KW-0548">Nucleotidyltransferase</keyword>
<feature type="transmembrane region" description="Helical" evidence="10">
    <location>
        <begin position="202"/>
        <end position="222"/>
    </location>
</feature>
<feature type="transmembrane region" description="Helical" evidence="10">
    <location>
        <begin position="170"/>
        <end position="190"/>
    </location>
</feature>
<dbReference type="GO" id="GO:0005789">
    <property type="term" value="C:endoplasmic reticulum membrane"/>
    <property type="evidence" value="ECO:0007669"/>
    <property type="project" value="UniProtKB-SubCell"/>
</dbReference>
<evidence type="ECO:0000256" key="1">
    <source>
        <dbReference type="ARBA" id="ARBA00004477"/>
    </source>
</evidence>
<proteinExistence type="inferred from homology"/>
<dbReference type="AlphaFoldDB" id="A0AAN8FLT7"/>
<feature type="transmembrane region" description="Helical" evidence="10">
    <location>
        <begin position="130"/>
        <end position="149"/>
    </location>
</feature>
<feature type="transmembrane region" description="Helical" evidence="10">
    <location>
        <begin position="6"/>
        <end position="25"/>
    </location>
</feature>
<keyword evidence="5 10" id="KW-0812">Transmembrane</keyword>
<dbReference type="EMBL" id="WIXE01005053">
    <property type="protein sequence ID" value="KAK5982491.1"/>
    <property type="molecule type" value="Genomic_DNA"/>
</dbReference>
<protein>
    <recommendedName>
        <fullName evidence="3">dolichol kinase</fullName>
        <ecNumber evidence="3">2.7.1.108</ecNumber>
    </recommendedName>
</protein>
<evidence type="ECO:0000313" key="11">
    <source>
        <dbReference type="EMBL" id="KAK5982491.1"/>
    </source>
</evidence>
<accession>A0AAN8FLT7</accession>
<evidence type="ECO:0000256" key="9">
    <source>
        <dbReference type="ARBA" id="ARBA00023136"/>
    </source>
</evidence>
<dbReference type="Proteomes" id="UP001331761">
    <property type="component" value="Unassembled WGS sequence"/>
</dbReference>
<evidence type="ECO:0000256" key="3">
    <source>
        <dbReference type="ARBA" id="ARBA00012132"/>
    </source>
</evidence>
<keyword evidence="6" id="KW-0418">Kinase</keyword>
<feature type="transmembrane region" description="Helical" evidence="10">
    <location>
        <begin position="260"/>
        <end position="279"/>
    </location>
</feature>
<evidence type="ECO:0000256" key="2">
    <source>
        <dbReference type="ARBA" id="ARBA00010794"/>
    </source>
</evidence>
<dbReference type="Pfam" id="PF01148">
    <property type="entry name" value="CTP_transf_1"/>
    <property type="match status" value="1"/>
</dbReference>
<sequence length="295" mass="32376">MTVYGPLAEVAVGATAAIVVISSVLSYVNQPAIINAVVLVTIGAAMTLYSFLVKVSLLELPMFLWRIVFDSTNSRVILLLFWILNVVASIAFGIFVSSTGMSSTVHRKFFHLTVSLIYVSGLFFDRDFVWLSGWLMICIFVIIEVLRFLEVPPWAEHLNNFLLVFKDEQDSAILLTPIFLITGVFLPLFLSPNDKSPNLYHLAGVASVGVGDSMAAIIGSKFGKTKWPRRNKTVEGSVAMAVSIAVFLVLARPFCVFRASSYLVIAFVSLVLAGIEAFTDNIDNIILPIVGYLLL</sequence>
<dbReference type="InterPro" id="IPR032974">
    <property type="entry name" value="Polypren_kinase"/>
</dbReference>
<dbReference type="PANTHER" id="PTHR13205:SF15">
    <property type="entry name" value="DOLICHOL KINASE"/>
    <property type="match status" value="1"/>
</dbReference>
<evidence type="ECO:0000256" key="8">
    <source>
        <dbReference type="ARBA" id="ARBA00022989"/>
    </source>
</evidence>
<evidence type="ECO:0000256" key="4">
    <source>
        <dbReference type="ARBA" id="ARBA00022679"/>
    </source>
</evidence>